<accession>A0A2I0XJ12</accession>
<evidence type="ECO:0000313" key="2">
    <source>
        <dbReference type="Proteomes" id="UP000233837"/>
    </source>
</evidence>
<evidence type="ECO:0008006" key="3">
    <source>
        <dbReference type="Google" id="ProtNLM"/>
    </source>
</evidence>
<organism evidence="1 2">
    <name type="scientific">Dendrobium catenatum</name>
    <dbReference type="NCBI Taxonomy" id="906689"/>
    <lineage>
        <taxon>Eukaryota</taxon>
        <taxon>Viridiplantae</taxon>
        <taxon>Streptophyta</taxon>
        <taxon>Embryophyta</taxon>
        <taxon>Tracheophyta</taxon>
        <taxon>Spermatophyta</taxon>
        <taxon>Magnoliopsida</taxon>
        <taxon>Liliopsida</taxon>
        <taxon>Asparagales</taxon>
        <taxon>Orchidaceae</taxon>
        <taxon>Epidendroideae</taxon>
        <taxon>Malaxideae</taxon>
        <taxon>Dendrobiinae</taxon>
        <taxon>Dendrobium</taxon>
    </lineage>
</organism>
<dbReference type="EMBL" id="KZ501830">
    <property type="protein sequence ID" value="PKU87895.1"/>
    <property type="molecule type" value="Genomic_DNA"/>
</dbReference>
<name>A0A2I0XJ12_9ASPA</name>
<keyword evidence="2" id="KW-1185">Reference proteome</keyword>
<dbReference type="AlphaFoldDB" id="A0A2I0XJ12"/>
<reference evidence="1 2" key="1">
    <citation type="journal article" date="2016" name="Sci. Rep.">
        <title>The Dendrobium catenatum Lindl. genome sequence provides insights into polysaccharide synthase, floral development and adaptive evolution.</title>
        <authorList>
            <person name="Zhang G.Q."/>
            <person name="Xu Q."/>
            <person name="Bian C."/>
            <person name="Tsai W.C."/>
            <person name="Yeh C.M."/>
            <person name="Liu K.W."/>
            <person name="Yoshida K."/>
            <person name="Zhang L.S."/>
            <person name="Chang S.B."/>
            <person name="Chen F."/>
            <person name="Shi Y."/>
            <person name="Su Y.Y."/>
            <person name="Zhang Y.Q."/>
            <person name="Chen L.J."/>
            <person name="Yin Y."/>
            <person name="Lin M."/>
            <person name="Huang H."/>
            <person name="Deng H."/>
            <person name="Wang Z.W."/>
            <person name="Zhu S.L."/>
            <person name="Zhao X."/>
            <person name="Deng C."/>
            <person name="Niu S.C."/>
            <person name="Huang J."/>
            <person name="Wang M."/>
            <person name="Liu G.H."/>
            <person name="Yang H.J."/>
            <person name="Xiao X.J."/>
            <person name="Hsiao Y.Y."/>
            <person name="Wu W.L."/>
            <person name="Chen Y.Y."/>
            <person name="Mitsuda N."/>
            <person name="Ohme-Takagi M."/>
            <person name="Luo Y.B."/>
            <person name="Van de Peer Y."/>
            <person name="Liu Z.J."/>
        </authorList>
    </citation>
    <scope>NUCLEOTIDE SEQUENCE [LARGE SCALE GENOMIC DNA]</scope>
    <source>
        <tissue evidence="1">The whole plant</tissue>
    </source>
</reference>
<reference evidence="1 2" key="2">
    <citation type="journal article" date="2017" name="Nature">
        <title>The Apostasia genome and the evolution of orchids.</title>
        <authorList>
            <person name="Zhang G.Q."/>
            <person name="Liu K.W."/>
            <person name="Li Z."/>
            <person name="Lohaus R."/>
            <person name="Hsiao Y.Y."/>
            <person name="Niu S.C."/>
            <person name="Wang J.Y."/>
            <person name="Lin Y.C."/>
            <person name="Xu Q."/>
            <person name="Chen L.J."/>
            <person name="Yoshida K."/>
            <person name="Fujiwara S."/>
            <person name="Wang Z.W."/>
            <person name="Zhang Y.Q."/>
            <person name="Mitsuda N."/>
            <person name="Wang M."/>
            <person name="Liu G.H."/>
            <person name="Pecoraro L."/>
            <person name="Huang H.X."/>
            <person name="Xiao X.J."/>
            <person name="Lin M."/>
            <person name="Wu X.Y."/>
            <person name="Wu W.L."/>
            <person name="Chen Y.Y."/>
            <person name="Chang S.B."/>
            <person name="Sakamoto S."/>
            <person name="Ohme-Takagi M."/>
            <person name="Yagi M."/>
            <person name="Zeng S.J."/>
            <person name="Shen C.Y."/>
            <person name="Yeh C.M."/>
            <person name="Luo Y.B."/>
            <person name="Tsai W.C."/>
            <person name="Van de Peer Y."/>
            <person name="Liu Z.J."/>
        </authorList>
    </citation>
    <scope>NUCLEOTIDE SEQUENCE [LARGE SCALE GENOMIC DNA]</scope>
    <source>
        <tissue evidence="1">The whole plant</tissue>
    </source>
</reference>
<dbReference type="SUPFAM" id="SSF81383">
    <property type="entry name" value="F-box domain"/>
    <property type="match status" value="1"/>
</dbReference>
<protein>
    <recommendedName>
        <fullName evidence="3">F-box domain-containing protein</fullName>
    </recommendedName>
</protein>
<sequence length="71" mass="8058">MSSSWPDLPLDILISMGNKLHNADLFSFRSACSQWHSVVHAPNPCPNYLVSFNSKNNMINLVMKKKESIRP</sequence>
<evidence type="ECO:0000313" key="1">
    <source>
        <dbReference type="EMBL" id="PKU87895.1"/>
    </source>
</evidence>
<dbReference type="Proteomes" id="UP000233837">
    <property type="component" value="Unassembled WGS sequence"/>
</dbReference>
<proteinExistence type="predicted"/>
<dbReference type="InterPro" id="IPR036047">
    <property type="entry name" value="F-box-like_dom_sf"/>
</dbReference>
<dbReference type="Gene3D" id="1.20.1280.50">
    <property type="match status" value="1"/>
</dbReference>
<gene>
    <name evidence="1" type="ORF">MA16_Dca007837</name>
</gene>